<feature type="transmembrane region" description="Helical" evidence="5">
    <location>
        <begin position="7"/>
        <end position="25"/>
    </location>
</feature>
<keyword evidence="3 5" id="KW-1133">Transmembrane helix</keyword>
<dbReference type="Proteomes" id="UP000190061">
    <property type="component" value="Unassembled WGS sequence"/>
</dbReference>
<dbReference type="OrthoDB" id="9810601at2"/>
<proteinExistence type="predicted"/>
<dbReference type="Pfam" id="PF02674">
    <property type="entry name" value="Colicin_V"/>
    <property type="match status" value="1"/>
</dbReference>
<evidence type="ECO:0000256" key="1">
    <source>
        <dbReference type="ARBA" id="ARBA00004141"/>
    </source>
</evidence>
<dbReference type="STRING" id="1122188.SAMN02745674_02595"/>
<organism evidence="6 7">
    <name type="scientific">Lysobacter spongiicola DSM 21749</name>
    <dbReference type="NCBI Taxonomy" id="1122188"/>
    <lineage>
        <taxon>Bacteria</taxon>
        <taxon>Pseudomonadati</taxon>
        <taxon>Pseudomonadota</taxon>
        <taxon>Gammaproteobacteria</taxon>
        <taxon>Lysobacterales</taxon>
        <taxon>Lysobacteraceae</taxon>
        <taxon>Novilysobacter</taxon>
    </lineage>
</organism>
<keyword evidence="2 5" id="KW-0812">Transmembrane</keyword>
<evidence type="ECO:0000256" key="2">
    <source>
        <dbReference type="ARBA" id="ARBA00022692"/>
    </source>
</evidence>
<dbReference type="AlphaFoldDB" id="A0A1T4S7B8"/>
<evidence type="ECO:0000256" key="4">
    <source>
        <dbReference type="ARBA" id="ARBA00023136"/>
    </source>
</evidence>
<keyword evidence="7" id="KW-1185">Reference proteome</keyword>
<feature type="transmembrane region" description="Helical" evidence="5">
    <location>
        <begin position="31"/>
        <end position="54"/>
    </location>
</feature>
<dbReference type="InterPro" id="IPR003825">
    <property type="entry name" value="Colicin-V_CvpA"/>
</dbReference>
<reference evidence="6 7" key="1">
    <citation type="submission" date="2017-02" db="EMBL/GenBank/DDBJ databases">
        <authorList>
            <person name="Peterson S.W."/>
        </authorList>
    </citation>
    <scope>NUCLEOTIDE SEQUENCE [LARGE SCALE GENOMIC DNA]</scope>
    <source>
        <strain evidence="6 7">DSM 21749</strain>
    </source>
</reference>
<name>A0A1T4S7B8_9GAMM</name>
<evidence type="ECO:0000256" key="5">
    <source>
        <dbReference type="SAM" id="Phobius"/>
    </source>
</evidence>
<evidence type="ECO:0000313" key="7">
    <source>
        <dbReference type="Proteomes" id="UP000190061"/>
    </source>
</evidence>
<keyword evidence="4 5" id="KW-0472">Membrane</keyword>
<dbReference type="EMBL" id="FUXP01000014">
    <property type="protein sequence ID" value="SKA23741.1"/>
    <property type="molecule type" value="Genomic_DNA"/>
</dbReference>
<dbReference type="InterPro" id="IPR052719">
    <property type="entry name" value="CvpA-like"/>
</dbReference>
<comment type="subcellular location">
    <subcellularLocation>
        <location evidence="1">Membrane</location>
        <topology evidence="1">Multi-pass membrane protein</topology>
    </subcellularLocation>
</comment>
<protein>
    <submittedName>
        <fullName evidence="6">Membrane protein required for colicin V production</fullName>
    </submittedName>
</protein>
<dbReference type="GO" id="GO:0009403">
    <property type="term" value="P:toxin biosynthetic process"/>
    <property type="evidence" value="ECO:0007669"/>
    <property type="project" value="InterPro"/>
</dbReference>
<evidence type="ECO:0000256" key="3">
    <source>
        <dbReference type="ARBA" id="ARBA00022989"/>
    </source>
</evidence>
<feature type="transmembrane region" description="Helical" evidence="5">
    <location>
        <begin position="66"/>
        <end position="85"/>
    </location>
</feature>
<dbReference type="GO" id="GO:0016020">
    <property type="term" value="C:membrane"/>
    <property type="evidence" value="ECO:0007669"/>
    <property type="project" value="UniProtKB-SubCell"/>
</dbReference>
<evidence type="ECO:0000313" key="6">
    <source>
        <dbReference type="EMBL" id="SKA23741.1"/>
    </source>
</evidence>
<dbReference type="PANTHER" id="PTHR36926">
    <property type="entry name" value="COLICIN V PRODUCTION PROTEIN"/>
    <property type="match status" value="1"/>
</dbReference>
<accession>A0A1T4S7B8</accession>
<dbReference type="PANTHER" id="PTHR36926:SF1">
    <property type="entry name" value="COLICIN V PRODUCTION PROTEIN"/>
    <property type="match status" value="1"/>
</dbReference>
<sequence>MSAVDWVLVAIVGASALFGLMRGFVGVLASFAAWVLAAWTAFHFGGAVGLMLAVDGEPSAGQLFGGYALCFIVVLLAVGLVGWLVRKLVHSIGLSGLDRLLGLLLGVARGAFVACVIVLLLGLTELPREAAWQSSPVVPLFVPGATWLSAWLPGWVAAQVDLHGHGTETPLLSPDHLPTQQLVPTGS</sequence>
<dbReference type="RefSeq" id="WP_078759136.1">
    <property type="nucleotide sequence ID" value="NZ_FUXP01000014.1"/>
</dbReference>
<feature type="transmembrane region" description="Helical" evidence="5">
    <location>
        <begin position="100"/>
        <end position="123"/>
    </location>
</feature>
<gene>
    <name evidence="6" type="ORF">SAMN02745674_02595</name>
</gene>